<feature type="compositionally biased region" description="Polar residues" evidence="1">
    <location>
        <begin position="11"/>
        <end position="30"/>
    </location>
</feature>
<organism evidence="2">
    <name type="scientific">Tanacetum cinerariifolium</name>
    <name type="common">Dalmatian daisy</name>
    <name type="synonym">Chrysanthemum cinerariifolium</name>
    <dbReference type="NCBI Taxonomy" id="118510"/>
    <lineage>
        <taxon>Eukaryota</taxon>
        <taxon>Viridiplantae</taxon>
        <taxon>Streptophyta</taxon>
        <taxon>Embryophyta</taxon>
        <taxon>Tracheophyta</taxon>
        <taxon>Spermatophyta</taxon>
        <taxon>Magnoliopsida</taxon>
        <taxon>eudicotyledons</taxon>
        <taxon>Gunneridae</taxon>
        <taxon>Pentapetalae</taxon>
        <taxon>asterids</taxon>
        <taxon>campanulids</taxon>
        <taxon>Asterales</taxon>
        <taxon>Asteraceae</taxon>
        <taxon>Asteroideae</taxon>
        <taxon>Anthemideae</taxon>
        <taxon>Anthemidinae</taxon>
        <taxon>Tanacetum</taxon>
    </lineage>
</organism>
<sequence>MKTKRKLLHKSNVNGSARGNATSRNVSDATRQVRVPELRPNVCDPEYTSTEGVRNGCGNLESGRMARLGVSLNTNIGARASSIIADDFGKFKRRRLHKYVADGVQQLQTVTNMDVDVPSLHMSLDNEADNRTILEERIVSFVETLSGVCLYNVVGAHEYELPTGDMLGAIVYEPGPETQMDYDIVIEERSGYPQRVNKLHSSYTSLQFSLLFLYGEDGYSKDFKASFKDTNPECYRIVFELMMHGSCGLPYLSATCATVLKQHVELDNRYVVLYNQELLTTFYAHINVKYSGWTMLIKYLFKYISKVTDCIAARISKTRTSTQESTDILQIVVDEIKNYLDLRYVSPHEACWRMLKFNIHHREPVVQILSIHLQNMQRMVFRDKDKLDVVVVNTHTKKTTLTEWFHYNEHNTDGRRLTYLNFPNEFVWNSNGKYLSRHQRHKSSIGRLTYVHLATEDLSYASSISLNILNLHIHDSQFEDYVLYELEGCLNRSSRSLTDFRLRLPTEDLMFVLRPDALFGGKSVMLGGDFRQTLPLKKYESDPDNTSWVDIPDIYRVPDFKNRMTNLIRFIYDDNTLQYPTPQKLQEKDSCYEQNFVDQSQSPPQPQYETYSCELCGNDAHYGYDCPPQVSFVYNQDPYEIIKSSVENLVPIPSESESISNDTCDVPFCDNSPPLDVLNDHFEPFSDFNDDCTLSDDDSFEDIYYVEASPPDSELVSLAEVKDDILQQWPQPVTQIPSVKRKEHCSQFMLGFSIQRGPHETSQCQPMNQNFYNSNSLGFDQSQPPQFPVIHQPSQETSIEILHDQENVINSMQTFLKKFNRISFFKTPKVLLLAWDRVFKIKDALGNKQYKPEDTRELFRELLNDVQNIHEELAEYINTPRWNRPVFYDNDDEEDCTIAITPDFLITDSLSMGDEHLDTISATESDKFINDDESSHEEDIHEMSFKTYSNPLFDLDEEIISSEFNPIHNEDLESTLKNDRFDTEPYLLESLLNRDTLMSSPLKIDSLLAEFAGALIFLKSIPPGIDKADCGPKEDIHLVKRLLYDNSSPRPPEEIVFDNSNADIESFSPSPIPNEDSDSPDCGPKEDIHLVKRLLYDNSSPRPPEEIDSHNSNADIESFSPSPIPNEDSDSRMEEIDLPFTPDDPMPSAVEDNDYDPGRDILILEELLDNYSLLLPANESYHFDISSPYRPSAKPLDGNTGTLNIKMMGDVFDQKVPIPGLTITRILNQEKSPDLLSHRGLEPFQPSAECSMIINGKNIPLLDVPLFHFYPP</sequence>
<dbReference type="PANTHER" id="PTHR10492">
    <property type="match status" value="1"/>
</dbReference>
<proteinExistence type="predicted"/>
<reference evidence="2" key="1">
    <citation type="journal article" date="2019" name="Sci. Rep.">
        <title>Draft genome of Tanacetum cinerariifolium, the natural source of mosquito coil.</title>
        <authorList>
            <person name="Yamashiro T."/>
            <person name="Shiraishi A."/>
            <person name="Satake H."/>
            <person name="Nakayama K."/>
        </authorList>
    </citation>
    <scope>NUCLEOTIDE SEQUENCE</scope>
</reference>
<feature type="region of interest" description="Disordered" evidence="1">
    <location>
        <begin position="1"/>
        <end position="33"/>
    </location>
</feature>
<dbReference type="PANTHER" id="PTHR10492:SF90">
    <property type="entry name" value="ATP-DEPENDENT DNA HELICASE"/>
    <property type="match status" value="1"/>
</dbReference>
<protein>
    <submittedName>
        <fullName evidence="2">DNA helicase</fullName>
    </submittedName>
</protein>
<dbReference type="AlphaFoldDB" id="A0A6L2LWV4"/>
<feature type="compositionally biased region" description="Polar residues" evidence="1">
    <location>
        <begin position="1110"/>
        <end position="1121"/>
    </location>
</feature>
<evidence type="ECO:0000256" key="1">
    <source>
        <dbReference type="SAM" id="MobiDB-lite"/>
    </source>
</evidence>
<keyword evidence="2" id="KW-0347">Helicase</keyword>
<keyword evidence="2" id="KW-0067">ATP-binding</keyword>
<keyword evidence="2" id="KW-0547">Nucleotide-binding</keyword>
<accession>A0A6L2LWV4</accession>
<dbReference type="EMBL" id="BKCJ010005100">
    <property type="protein sequence ID" value="GEU64912.1"/>
    <property type="molecule type" value="Genomic_DNA"/>
</dbReference>
<feature type="region of interest" description="Disordered" evidence="1">
    <location>
        <begin position="1063"/>
        <end position="1084"/>
    </location>
</feature>
<dbReference type="GO" id="GO:0004386">
    <property type="term" value="F:helicase activity"/>
    <property type="evidence" value="ECO:0007669"/>
    <property type="project" value="UniProtKB-KW"/>
</dbReference>
<feature type="region of interest" description="Disordered" evidence="1">
    <location>
        <begin position="1097"/>
        <end position="1152"/>
    </location>
</feature>
<comment type="caution">
    <text evidence="2">The sequence shown here is derived from an EMBL/GenBank/DDBJ whole genome shotgun (WGS) entry which is preliminary data.</text>
</comment>
<evidence type="ECO:0000313" key="2">
    <source>
        <dbReference type="EMBL" id="GEU64912.1"/>
    </source>
</evidence>
<keyword evidence="2" id="KW-0378">Hydrolase</keyword>
<gene>
    <name evidence="2" type="ORF">Tci_036890</name>
</gene>
<name>A0A6L2LWV4_TANCI</name>